<keyword evidence="9 14" id="KW-0560">Oxidoreductase</keyword>
<dbReference type="Proteomes" id="UP000076871">
    <property type="component" value="Unassembled WGS sequence"/>
</dbReference>
<reference evidence="15 16" key="1">
    <citation type="journal article" date="2016" name="Mol. Biol. Evol.">
        <title>Comparative Genomics of Early-Diverging Mushroom-Forming Fungi Provides Insights into the Origins of Lignocellulose Decay Capabilities.</title>
        <authorList>
            <person name="Nagy L.G."/>
            <person name="Riley R."/>
            <person name="Tritt A."/>
            <person name="Adam C."/>
            <person name="Daum C."/>
            <person name="Floudas D."/>
            <person name="Sun H."/>
            <person name="Yadav J.S."/>
            <person name="Pangilinan J."/>
            <person name="Larsson K.H."/>
            <person name="Matsuura K."/>
            <person name="Barry K."/>
            <person name="Labutti K."/>
            <person name="Kuo R."/>
            <person name="Ohm R.A."/>
            <person name="Bhattacharya S.S."/>
            <person name="Shirouzu T."/>
            <person name="Yoshinaga Y."/>
            <person name="Martin F.M."/>
            <person name="Grigoriev I.V."/>
            <person name="Hibbett D.S."/>
        </authorList>
    </citation>
    <scope>NUCLEOTIDE SEQUENCE [LARGE SCALE GENOMIC DNA]</scope>
    <source>
        <strain evidence="15 16">93-53</strain>
    </source>
</reference>
<dbReference type="PANTHER" id="PTHR46300:SF2">
    <property type="entry name" value="CYTOCHROME P450 MONOOXYGENASE ALNH-RELATED"/>
    <property type="match status" value="1"/>
</dbReference>
<gene>
    <name evidence="15" type="ORF">LAESUDRAFT_762188</name>
</gene>
<comment type="pathway">
    <text evidence="3">Secondary metabolite biosynthesis.</text>
</comment>
<dbReference type="Gene3D" id="1.10.630.10">
    <property type="entry name" value="Cytochrome P450"/>
    <property type="match status" value="1"/>
</dbReference>
<evidence type="ECO:0000313" key="16">
    <source>
        <dbReference type="Proteomes" id="UP000076871"/>
    </source>
</evidence>
<evidence type="ECO:0000256" key="11">
    <source>
        <dbReference type="ARBA" id="ARBA00023033"/>
    </source>
</evidence>
<evidence type="ECO:0000256" key="8">
    <source>
        <dbReference type="ARBA" id="ARBA00022989"/>
    </source>
</evidence>
<protein>
    <submittedName>
        <fullName evidence="15">Cytochrome P450</fullName>
    </submittedName>
</protein>
<dbReference type="SUPFAM" id="SSF48264">
    <property type="entry name" value="Cytochrome P450"/>
    <property type="match status" value="1"/>
</dbReference>
<evidence type="ECO:0000256" key="2">
    <source>
        <dbReference type="ARBA" id="ARBA00004370"/>
    </source>
</evidence>
<feature type="binding site" description="axial binding residue" evidence="13">
    <location>
        <position position="444"/>
    </location>
    <ligand>
        <name>heme</name>
        <dbReference type="ChEBI" id="CHEBI:30413"/>
    </ligand>
    <ligandPart>
        <name>Fe</name>
        <dbReference type="ChEBI" id="CHEBI:18248"/>
    </ligandPart>
</feature>
<accession>A0A165CQ10</accession>
<dbReference type="AlphaFoldDB" id="A0A165CQ10"/>
<name>A0A165CQ10_9APHY</name>
<dbReference type="Pfam" id="PF00067">
    <property type="entry name" value="p450"/>
    <property type="match status" value="1"/>
</dbReference>
<organism evidence="15 16">
    <name type="scientific">Laetiporus sulphureus 93-53</name>
    <dbReference type="NCBI Taxonomy" id="1314785"/>
    <lineage>
        <taxon>Eukaryota</taxon>
        <taxon>Fungi</taxon>
        <taxon>Dikarya</taxon>
        <taxon>Basidiomycota</taxon>
        <taxon>Agaricomycotina</taxon>
        <taxon>Agaricomycetes</taxon>
        <taxon>Polyporales</taxon>
        <taxon>Laetiporus</taxon>
    </lineage>
</organism>
<keyword evidence="16" id="KW-1185">Reference proteome</keyword>
<dbReference type="PROSITE" id="PS00086">
    <property type="entry name" value="CYTOCHROME_P450"/>
    <property type="match status" value="1"/>
</dbReference>
<dbReference type="InterPro" id="IPR036396">
    <property type="entry name" value="Cyt_P450_sf"/>
</dbReference>
<dbReference type="PRINTS" id="PR00463">
    <property type="entry name" value="EP450I"/>
</dbReference>
<evidence type="ECO:0000256" key="6">
    <source>
        <dbReference type="ARBA" id="ARBA00022692"/>
    </source>
</evidence>
<keyword evidence="6" id="KW-0812">Transmembrane</keyword>
<comment type="subcellular location">
    <subcellularLocation>
        <location evidence="2">Membrane</location>
    </subcellularLocation>
</comment>
<dbReference type="InterPro" id="IPR002401">
    <property type="entry name" value="Cyt_P450_E_grp-I"/>
</dbReference>
<evidence type="ECO:0000256" key="12">
    <source>
        <dbReference type="ARBA" id="ARBA00023136"/>
    </source>
</evidence>
<evidence type="ECO:0000256" key="14">
    <source>
        <dbReference type="RuleBase" id="RU000461"/>
    </source>
</evidence>
<keyword evidence="5 13" id="KW-0349">Heme</keyword>
<dbReference type="InParanoid" id="A0A165CQ10"/>
<keyword evidence="10 13" id="KW-0408">Iron</keyword>
<evidence type="ECO:0000313" key="15">
    <source>
        <dbReference type="EMBL" id="KZT03210.1"/>
    </source>
</evidence>
<dbReference type="InterPro" id="IPR001128">
    <property type="entry name" value="Cyt_P450"/>
</dbReference>
<evidence type="ECO:0000256" key="10">
    <source>
        <dbReference type="ARBA" id="ARBA00023004"/>
    </source>
</evidence>
<evidence type="ECO:0000256" key="13">
    <source>
        <dbReference type="PIRSR" id="PIRSR602401-1"/>
    </source>
</evidence>
<evidence type="ECO:0000256" key="5">
    <source>
        <dbReference type="ARBA" id="ARBA00022617"/>
    </source>
</evidence>
<dbReference type="STRING" id="1314785.A0A165CQ10"/>
<dbReference type="GeneID" id="63830085"/>
<dbReference type="OrthoDB" id="2789670at2759"/>
<dbReference type="GO" id="GO:0005506">
    <property type="term" value="F:iron ion binding"/>
    <property type="evidence" value="ECO:0007669"/>
    <property type="project" value="InterPro"/>
</dbReference>
<evidence type="ECO:0000256" key="9">
    <source>
        <dbReference type="ARBA" id="ARBA00023002"/>
    </source>
</evidence>
<sequence length="519" mass="58985">MFHIPNIIAVFLACICLGLLYVRRVHQKRFSSLFPGPKSIPLLGNAHQFPLEYQHRVLGEWNKIYGDIIYTRLFRRPVLILNSAQAAFDLLEKRGSKYSDRPRFVLINELIGFDPNLSFMPYGDQWRRHRKWFQAALIDKRKLETYHPMQLREVHRLLYMFMQTPDGFIMHIKRLVGALSMEISYGHRATSLEHDEHIKVADDTVTAAFEAGNLGSSLLDFFPILKYLPAAMPGMKAKREALRIRPHMRALFEKPYFEVKKAMALGTAKPCFLTSMLEDTMKDGDLTEEDEYNIMGAAGVLYAAATDTTSTTLSTFVLAMVLHPDIYRKAQAEIDRVIGTERLPDFNDRSSLPYLENVLQETYRWNIPVPLGVPHAVIGDDEYQGHYIPGGTTIIPNIWLMARDPDVFPDPDSFRPERFEEMDTSTAASRDMQKIVFGFGRRVCPGRQFADTTVWLAMANIIAAFDISKAKDAMGNEITPVPAFSSGTISHPKPFKARILPRSDKAAAMVSQLYRSSAL</sequence>
<dbReference type="GO" id="GO:0004497">
    <property type="term" value="F:monooxygenase activity"/>
    <property type="evidence" value="ECO:0007669"/>
    <property type="project" value="UniProtKB-KW"/>
</dbReference>
<dbReference type="GO" id="GO:0020037">
    <property type="term" value="F:heme binding"/>
    <property type="evidence" value="ECO:0007669"/>
    <property type="project" value="InterPro"/>
</dbReference>
<dbReference type="GO" id="GO:0016020">
    <property type="term" value="C:membrane"/>
    <property type="evidence" value="ECO:0007669"/>
    <property type="project" value="UniProtKB-SubCell"/>
</dbReference>
<comment type="cofactor">
    <cofactor evidence="1 13">
        <name>heme</name>
        <dbReference type="ChEBI" id="CHEBI:30413"/>
    </cofactor>
</comment>
<keyword evidence="12" id="KW-0472">Membrane</keyword>
<evidence type="ECO:0000256" key="1">
    <source>
        <dbReference type="ARBA" id="ARBA00001971"/>
    </source>
</evidence>
<evidence type="ECO:0000256" key="4">
    <source>
        <dbReference type="ARBA" id="ARBA00010617"/>
    </source>
</evidence>
<dbReference type="EMBL" id="KV427646">
    <property type="protein sequence ID" value="KZT03210.1"/>
    <property type="molecule type" value="Genomic_DNA"/>
</dbReference>
<dbReference type="CDD" id="cd11065">
    <property type="entry name" value="CYP64-like"/>
    <property type="match status" value="1"/>
</dbReference>
<dbReference type="PANTHER" id="PTHR46300">
    <property type="entry name" value="P450, PUTATIVE (EUROFUNG)-RELATED-RELATED"/>
    <property type="match status" value="1"/>
</dbReference>
<keyword evidence="11 14" id="KW-0503">Monooxygenase</keyword>
<dbReference type="InterPro" id="IPR017972">
    <property type="entry name" value="Cyt_P450_CS"/>
</dbReference>
<keyword evidence="7 13" id="KW-0479">Metal-binding</keyword>
<evidence type="ECO:0000256" key="3">
    <source>
        <dbReference type="ARBA" id="ARBA00005179"/>
    </source>
</evidence>
<keyword evidence="8" id="KW-1133">Transmembrane helix</keyword>
<proteinExistence type="inferred from homology"/>
<dbReference type="RefSeq" id="XP_040760950.1">
    <property type="nucleotide sequence ID" value="XM_040913057.1"/>
</dbReference>
<comment type="similarity">
    <text evidence="4 14">Belongs to the cytochrome P450 family.</text>
</comment>
<evidence type="ECO:0000256" key="7">
    <source>
        <dbReference type="ARBA" id="ARBA00022723"/>
    </source>
</evidence>
<dbReference type="InterPro" id="IPR050364">
    <property type="entry name" value="Cytochrome_P450_fung"/>
</dbReference>
<dbReference type="GO" id="GO:0016705">
    <property type="term" value="F:oxidoreductase activity, acting on paired donors, with incorporation or reduction of molecular oxygen"/>
    <property type="evidence" value="ECO:0007669"/>
    <property type="project" value="InterPro"/>
</dbReference>